<name>A0A0M3K3P2_ANISI</name>
<dbReference type="EMBL" id="UYRR01032040">
    <property type="protein sequence ID" value="VDK53896.1"/>
    <property type="molecule type" value="Genomic_DNA"/>
</dbReference>
<reference evidence="1 2" key="2">
    <citation type="submission" date="2018-11" db="EMBL/GenBank/DDBJ databases">
        <authorList>
            <consortium name="Pathogen Informatics"/>
        </authorList>
    </citation>
    <scope>NUCLEOTIDE SEQUENCE [LARGE SCALE GENOMIC DNA]</scope>
</reference>
<evidence type="ECO:0000313" key="2">
    <source>
        <dbReference type="Proteomes" id="UP000267096"/>
    </source>
</evidence>
<dbReference type="OrthoDB" id="5801256at2759"/>
<protein>
    <submittedName>
        <fullName evidence="3">Expressed conserved protein</fullName>
    </submittedName>
</protein>
<dbReference type="Proteomes" id="UP000267096">
    <property type="component" value="Unassembled WGS sequence"/>
</dbReference>
<sequence>MTPQQSRDKRRFYVKKIAIGLDRFKEWEEQLGDQWYRHHNLYVTEEGHAHPPFTNSVTNLGDWALPSSSSEFVSIDCKPQINSVLSKGCGTSQSSKRQRTADEDYSSKKIPLLCQQQLLQLFSMQGDPIHETMMTEVHSYHT</sequence>
<dbReference type="AlphaFoldDB" id="A0A0M3K3P2"/>
<organism evidence="3">
    <name type="scientific">Anisakis simplex</name>
    <name type="common">Herring worm</name>
    <dbReference type="NCBI Taxonomy" id="6269"/>
    <lineage>
        <taxon>Eukaryota</taxon>
        <taxon>Metazoa</taxon>
        <taxon>Ecdysozoa</taxon>
        <taxon>Nematoda</taxon>
        <taxon>Chromadorea</taxon>
        <taxon>Rhabditida</taxon>
        <taxon>Spirurina</taxon>
        <taxon>Ascaridomorpha</taxon>
        <taxon>Ascaridoidea</taxon>
        <taxon>Anisakidae</taxon>
        <taxon>Anisakis</taxon>
        <taxon>Anisakis simplex complex</taxon>
    </lineage>
</organism>
<accession>A0A0M3K3P2</accession>
<keyword evidence="2" id="KW-1185">Reference proteome</keyword>
<proteinExistence type="predicted"/>
<evidence type="ECO:0000313" key="1">
    <source>
        <dbReference type="EMBL" id="VDK53896.1"/>
    </source>
</evidence>
<gene>
    <name evidence="1" type="ORF">ASIM_LOCUS14990</name>
</gene>
<reference evidence="3" key="1">
    <citation type="submission" date="2017-02" db="UniProtKB">
        <authorList>
            <consortium name="WormBaseParasite"/>
        </authorList>
    </citation>
    <scope>IDENTIFICATION</scope>
</reference>
<evidence type="ECO:0000313" key="3">
    <source>
        <dbReference type="WBParaSite" id="ASIM_0001558301-mRNA-1"/>
    </source>
</evidence>
<dbReference type="WBParaSite" id="ASIM_0001558301-mRNA-1">
    <property type="protein sequence ID" value="ASIM_0001558301-mRNA-1"/>
    <property type="gene ID" value="ASIM_0001558301"/>
</dbReference>